<dbReference type="InterPro" id="IPR029057">
    <property type="entry name" value="PRTase-like"/>
</dbReference>
<dbReference type="RefSeq" id="WP_021284869.1">
    <property type="nucleotide sequence ID" value="NZ_JAGGLL010000006.1"/>
</dbReference>
<evidence type="ECO:0000256" key="1">
    <source>
        <dbReference type="ARBA" id="ARBA00008007"/>
    </source>
</evidence>
<dbReference type="Pfam" id="PF00156">
    <property type="entry name" value="Pribosyltran"/>
    <property type="match status" value="1"/>
</dbReference>
<reference evidence="3 4" key="1">
    <citation type="submission" date="2021-03" db="EMBL/GenBank/DDBJ databases">
        <title>Genomic Encyclopedia of Type Strains, Phase IV (KMG-IV): sequencing the most valuable type-strain genomes for metagenomic binning, comparative biology and taxonomic classification.</title>
        <authorList>
            <person name="Goeker M."/>
        </authorList>
    </citation>
    <scope>NUCLEOTIDE SEQUENCE [LARGE SCALE GENOMIC DNA]</scope>
    <source>
        <strain evidence="3 4">DSM 28650</strain>
    </source>
</reference>
<dbReference type="EMBL" id="JAGGLL010000006">
    <property type="protein sequence ID" value="MBP2021334.1"/>
    <property type="molecule type" value="Genomic_DNA"/>
</dbReference>
<dbReference type="Gene3D" id="3.40.50.2020">
    <property type="match status" value="1"/>
</dbReference>
<keyword evidence="4" id="KW-1185">Reference proteome</keyword>
<dbReference type="SUPFAM" id="SSF53271">
    <property type="entry name" value="PRTase-like"/>
    <property type="match status" value="1"/>
</dbReference>
<sequence>MGSGIFKSVKYVLNCIVDMVFCGMENCILCGFTCGDSLLCSQCKEQLKINYLKYPLKDKEETFKCYSLGFYSYSIKKLVLALKYEKNFYAGKVIGEYIVDFIKSDLKEDIDIMTFVPSSSEAMKKRGFNQCEVICKTVSVNADIPYKGLLKKIKTTKDQIGLSTEERWENIKDSFICINTESIKGKNILLIDDVVTTGATAFYCASTLKKFGANEVYILTVAKSRV</sequence>
<gene>
    <name evidence="3" type="ORF">J2Z44_001125</name>
</gene>
<comment type="similarity">
    <text evidence="1">Belongs to the ComF/GntX family.</text>
</comment>
<protein>
    <submittedName>
        <fullName evidence="3">Competence protein ComFC</fullName>
    </submittedName>
</protein>
<feature type="domain" description="Phosphoribosyltransferase" evidence="2">
    <location>
        <begin position="138"/>
        <end position="223"/>
    </location>
</feature>
<dbReference type="Proteomes" id="UP001519308">
    <property type="component" value="Unassembled WGS sequence"/>
</dbReference>
<dbReference type="InterPro" id="IPR000836">
    <property type="entry name" value="PRTase_dom"/>
</dbReference>
<comment type="caution">
    <text evidence="3">The sequence shown here is derived from an EMBL/GenBank/DDBJ whole genome shotgun (WGS) entry which is preliminary data.</text>
</comment>
<dbReference type="PANTHER" id="PTHR47505:SF1">
    <property type="entry name" value="DNA UTILIZATION PROTEIN YHGH"/>
    <property type="match status" value="1"/>
</dbReference>
<dbReference type="CDD" id="cd06223">
    <property type="entry name" value="PRTases_typeI"/>
    <property type="match status" value="1"/>
</dbReference>
<evidence type="ECO:0000259" key="2">
    <source>
        <dbReference type="Pfam" id="PF00156"/>
    </source>
</evidence>
<dbReference type="PANTHER" id="PTHR47505">
    <property type="entry name" value="DNA UTILIZATION PROTEIN YHGH"/>
    <property type="match status" value="1"/>
</dbReference>
<proteinExistence type="inferred from homology"/>
<dbReference type="InterPro" id="IPR051910">
    <property type="entry name" value="ComF/GntX_DNA_util-trans"/>
</dbReference>
<evidence type="ECO:0000313" key="4">
    <source>
        <dbReference type="Proteomes" id="UP001519308"/>
    </source>
</evidence>
<organism evidence="3 4">
    <name type="scientific">Clostridium punense</name>
    <dbReference type="NCBI Taxonomy" id="1054297"/>
    <lineage>
        <taxon>Bacteria</taxon>
        <taxon>Bacillati</taxon>
        <taxon>Bacillota</taxon>
        <taxon>Clostridia</taxon>
        <taxon>Eubacteriales</taxon>
        <taxon>Clostridiaceae</taxon>
        <taxon>Clostridium</taxon>
    </lineage>
</organism>
<accession>A0ABS4K3W1</accession>
<name>A0ABS4K3W1_9CLOT</name>
<evidence type="ECO:0000313" key="3">
    <source>
        <dbReference type="EMBL" id="MBP2021334.1"/>
    </source>
</evidence>